<dbReference type="AlphaFoldDB" id="A0A2C9LNA3"/>
<evidence type="ECO:0000256" key="2">
    <source>
        <dbReference type="ARBA" id="ARBA00022692"/>
    </source>
</evidence>
<feature type="transmembrane region" description="Helical" evidence="5">
    <location>
        <begin position="115"/>
        <end position="136"/>
    </location>
</feature>
<evidence type="ECO:0000256" key="3">
    <source>
        <dbReference type="ARBA" id="ARBA00022989"/>
    </source>
</evidence>
<evidence type="ECO:0000313" key="8">
    <source>
        <dbReference type="Proteomes" id="UP000076420"/>
    </source>
</evidence>
<organism evidence="7 8">
    <name type="scientific">Biomphalaria glabrata</name>
    <name type="common">Bloodfluke planorb</name>
    <name type="synonym">Freshwater snail</name>
    <dbReference type="NCBI Taxonomy" id="6526"/>
    <lineage>
        <taxon>Eukaryota</taxon>
        <taxon>Metazoa</taxon>
        <taxon>Spiralia</taxon>
        <taxon>Lophotrochozoa</taxon>
        <taxon>Mollusca</taxon>
        <taxon>Gastropoda</taxon>
        <taxon>Heterobranchia</taxon>
        <taxon>Euthyneura</taxon>
        <taxon>Panpulmonata</taxon>
        <taxon>Hygrophila</taxon>
        <taxon>Lymnaeoidea</taxon>
        <taxon>Planorbidae</taxon>
        <taxon>Biomphalaria</taxon>
    </lineage>
</organism>
<feature type="transmembrane region" description="Helical" evidence="5">
    <location>
        <begin position="143"/>
        <end position="159"/>
    </location>
</feature>
<dbReference type="EnsemblMetazoa" id="BGLB032945-RB">
    <property type="protein sequence ID" value="BGLB032945-PB"/>
    <property type="gene ID" value="BGLB032945"/>
</dbReference>
<dbReference type="OrthoDB" id="5547497at2759"/>
<dbReference type="VEuPathDB" id="VectorBase:BGLAX_036305"/>
<feature type="transmembrane region" description="Helical" evidence="5">
    <location>
        <begin position="295"/>
        <end position="313"/>
    </location>
</feature>
<evidence type="ECO:0000256" key="1">
    <source>
        <dbReference type="ARBA" id="ARBA00004141"/>
    </source>
</evidence>
<dbReference type="KEGG" id="bgt:106062018"/>
<reference evidence="7" key="1">
    <citation type="submission" date="2020-05" db="UniProtKB">
        <authorList>
            <consortium name="EnsemblMetazoa"/>
        </authorList>
    </citation>
    <scope>IDENTIFICATION</scope>
    <source>
        <strain evidence="7">BB02</strain>
    </source>
</reference>
<sequence>MAGALVTPESSYILIGTVLVAHWTCAMSMVFINKALVSGRAPSADISLFIVWIQNLIGVALIQVINLGTIIVGGTWERAKWDLSTLLHPDMIMSSVTFTGTLVFNNLMLKYISVAFYQVARSLTLIFVITFSMIILQEKITSRVVVASLFIVMGFYIGVDQEMLSTGVNPLGIMYAVVASLLAALCGIFFKRVQKKKMLSSVQLTFNNCLISSLGLTPLIFSTSQLNNFLYSSMSEDLTARMLLFLSGIMSLSMGWLSALQISLTSPLTHNISINAKSLFQTVLAVIWSGESRAWLWWLGNGLVMTGIATYTAHKLNPQTRASLNMDVEIQSPHPTNRNK</sequence>
<evidence type="ECO:0000259" key="6">
    <source>
        <dbReference type="Pfam" id="PF03151"/>
    </source>
</evidence>
<dbReference type="Proteomes" id="UP000076420">
    <property type="component" value="Unassembled WGS sequence"/>
</dbReference>
<comment type="subcellular location">
    <subcellularLocation>
        <location evidence="1">Membrane</location>
        <topology evidence="1">Multi-pass membrane protein</topology>
    </subcellularLocation>
</comment>
<evidence type="ECO:0000256" key="5">
    <source>
        <dbReference type="SAM" id="Phobius"/>
    </source>
</evidence>
<keyword evidence="4 5" id="KW-0472">Membrane</keyword>
<name>A0A2C9LNA3_BIOGL</name>
<dbReference type="InterPro" id="IPR004853">
    <property type="entry name" value="Sugar_P_trans_dom"/>
</dbReference>
<feature type="transmembrane region" description="Helical" evidence="5">
    <location>
        <begin position="241"/>
        <end position="260"/>
    </location>
</feature>
<feature type="transmembrane region" description="Helical" evidence="5">
    <location>
        <begin position="52"/>
        <end position="74"/>
    </location>
</feature>
<dbReference type="PANTHER" id="PTHR11132">
    <property type="entry name" value="SOLUTE CARRIER FAMILY 35"/>
    <property type="match status" value="1"/>
</dbReference>
<feature type="transmembrane region" description="Helical" evidence="5">
    <location>
        <begin position="171"/>
        <end position="190"/>
    </location>
</feature>
<gene>
    <name evidence="7" type="primary">106062018</name>
</gene>
<protein>
    <recommendedName>
        <fullName evidence="6">Sugar phosphate transporter domain-containing protein</fullName>
    </recommendedName>
</protein>
<evidence type="ECO:0000256" key="4">
    <source>
        <dbReference type="ARBA" id="ARBA00023136"/>
    </source>
</evidence>
<dbReference type="Pfam" id="PF03151">
    <property type="entry name" value="TPT"/>
    <property type="match status" value="1"/>
</dbReference>
<keyword evidence="2 5" id="KW-0812">Transmembrane</keyword>
<dbReference type="VEuPathDB" id="VectorBase:BGLB032945"/>
<accession>A0A2C9LNA3</accession>
<proteinExistence type="predicted"/>
<keyword evidence="3 5" id="KW-1133">Transmembrane helix</keyword>
<feature type="domain" description="Sugar phosphate transporter" evidence="6">
    <location>
        <begin position="15"/>
        <end position="311"/>
    </location>
</feature>
<feature type="transmembrane region" description="Helical" evidence="5">
    <location>
        <begin position="12"/>
        <end position="32"/>
    </location>
</feature>
<evidence type="ECO:0000313" key="7">
    <source>
        <dbReference type="EnsemblMetazoa" id="BGLB032945-PB"/>
    </source>
</evidence>
<dbReference type="GO" id="GO:0016020">
    <property type="term" value="C:membrane"/>
    <property type="evidence" value="ECO:0007669"/>
    <property type="project" value="UniProtKB-SubCell"/>
</dbReference>
<dbReference type="InterPro" id="IPR050186">
    <property type="entry name" value="TPT_transporter"/>
</dbReference>
<dbReference type="STRING" id="6526.A0A2C9LNA3"/>
<dbReference type="EnsemblMetazoa" id="BGLB032945-RA">
    <property type="protein sequence ID" value="BGLB032945-PA"/>
    <property type="gene ID" value="BGLB032945"/>
</dbReference>